<gene>
    <name evidence="3" type="ORF">FRZ61_08430</name>
</gene>
<evidence type="ECO:0000259" key="2">
    <source>
        <dbReference type="Pfam" id="PF06568"/>
    </source>
</evidence>
<dbReference type="RefSeq" id="WP_191909288.1">
    <property type="nucleotide sequence ID" value="NZ_CP042582.1"/>
</dbReference>
<dbReference type="EMBL" id="CP042582">
    <property type="protein sequence ID" value="QEX20923.1"/>
    <property type="molecule type" value="Genomic_DNA"/>
</dbReference>
<dbReference type="Proteomes" id="UP000325797">
    <property type="component" value="Chromosome"/>
</dbReference>
<accession>A0A5J6MUU3</accession>
<protein>
    <recommendedName>
        <fullName evidence="2">YjiS-like domain-containing protein</fullName>
    </recommendedName>
</protein>
<dbReference type="AlphaFoldDB" id="A0A5J6MUU3"/>
<keyword evidence="1" id="KW-0472">Membrane</keyword>
<keyword evidence="1" id="KW-0812">Transmembrane</keyword>
<evidence type="ECO:0000256" key="1">
    <source>
        <dbReference type="SAM" id="Phobius"/>
    </source>
</evidence>
<dbReference type="Pfam" id="PF06568">
    <property type="entry name" value="YjiS-like"/>
    <property type="match status" value="1"/>
</dbReference>
<keyword evidence="1" id="KW-1133">Transmembrane helix</keyword>
<dbReference type="InterPro" id="IPR009506">
    <property type="entry name" value="YjiS-like"/>
</dbReference>
<feature type="domain" description="YjiS-like" evidence="2">
    <location>
        <begin position="46"/>
        <end position="70"/>
    </location>
</feature>
<proteinExistence type="predicted"/>
<feature type="transmembrane region" description="Helical" evidence="1">
    <location>
        <begin position="25"/>
        <end position="43"/>
    </location>
</feature>
<organism evidence="3 4">
    <name type="scientific">Hypericibacter adhaerens</name>
    <dbReference type="NCBI Taxonomy" id="2602016"/>
    <lineage>
        <taxon>Bacteria</taxon>
        <taxon>Pseudomonadati</taxon>
        <taxon>Pseudomonadota</taxon>
        <taxon>Alphaproteobacteria</taxon>
        <taxon>Rhodospirillales</taxon>
        <taxon>Dongiaceae</taxon>
        <taxon>Hypericibacter</taxon>
    </lineage>
</organism>
<name>A0A5J6MUU3_9PROT</name>
<evidence type="ECO:0000313" key="4">
    <source>
        <dbReference type="Proteomes" id="UP000325797"/>
    </source>
</evidence>
<sequence>MSLGQFIVATAVALPSAVKIPSAALLAKSVGLSALAVGILKFIRGRRDLRLLTQMDAHQLHDIGLTEADIGYARSLPFAQDPTACLARRVTERGERPSRPARHG</sequence>
<dbReference type="KEGG" id="hadh:FRZ61_08430"/>
<evidence type="ECO:0000313" key="3">
    <source>
        <dbReference type="EMBL" id="QEX20923.1"/>
    </source>
</evidence>
<keyword evidence="4" id="KW-1185">Reference proteome</keyword>
<reference evidence="3 4" key="1">
    <citation type="submission" date="2019-08" db="EMBL/GenBank/DDBJ databases">
        <title>Hyperibacter terrae gen. nov., sp. nov. and Hyperibacter viscosus sp. nov., two new members in the family Rhodospirillaceae isolated from the rhizosphere of Hypericum perforatum.</title>
        <authorList>
            <person name="Noviana Z."/>
        </authorList>
    </citation>
    <scope>NUCLEOTIDE SEQUENCE [LARGE SCALE GENOMIC DNA]</scope>
    <source>
        <strain evidence="3 4">R5959</strain>
    </source>
</reference>